<reference evidence="1 2" key="1">
    <citation type="submission" date="2018-04" db="EMBL/GenBank/DDBJ databases">
        <title>Genomic Encyclopedia of Archaeal and Bacterial Type Strains, Phase II (KMG-II): from individual species to whole genera.</title>
        <authorList>
            <person name="Goeker M."/>
        </authorList>
    </citation>
    <scope>NUCLEOTIDE SEQUENCE [LARGE SCALE GENOMIC DNA]</scope>
    <source>
        <strain evidence="1 2">DSM 25731</strain>
    </source>
</reference>
<evidence type="ECO:0000313" key="2">
    <source>
        <dbReference type="Proteomes" id="UP000244090"/>
    </source>
</evidence>
<proteinExistence type="predicted"/>
<dbReference type="AlphaFoldDB" id="A0A2T6C343"/>
<sequence>MQLVATNISTSTHITAIIITVTVATTTPFGV</sequence>
<protein>
    <submittedName>
        <fullName evidence="1">Uncharacterized protein</fullName>
    </submittedName>
</protein>
<gene>
    <name evidence="1" type="ORF">C8N46_102115</name>
</gene>
<dbReference type="EMBL" id="QBKT01000002">
    <property type="protein sequence ID" value="PTX62718.1"/>
    <property type="molecule type" value="Genomic_DNA"/>
</dbReference>
<evidence type="ECO:0000313" key="1">
    <source>
        <dbReference type="EMBL" id="PTX62718.1"/>
    </source>
</evidence>
<organism evidence="1 2">
    <name type="scientific">Kordia periserrulae</name>
    <dbReference type="NCBI Taxonomy" id="701523"/>
    <lineage>
        <taxon>Bacteria</taxon>
        <taxon>Pseudomonadati</taxon>
        <taxon>Bacteroidota</taxon>
        <taxon>Flavobacteriia</taxon>
        <taxon>Flavobacteriales</taxon>
        <taxon>Flavobacteriaceae</taxon>
        <taxon>Kordia</taxon>
    </lineage>
</organism>
<dbReference type="Proteomes" id="UP000244090">
    <property type="component" value="Unassembled WGS sequence"/>
</dbReference>
<keyword evidence="2" id="KW-1185">Reference proteome</keyword>
<accession>A0A2T6C343</accession>
<comment type="caution">
    <text evidence="1">The sequence shown here is derived from an EMBL/GenBank/DDBJ whole genome shotgun (WGS) entry which is preliminary data.</text>
</comment>
<name>A0A2T6C343_9FLAO</name>